<organism evidence="1 2">
    <name type="scientific">Tegillarca granosa</name>
    <name type="common">Malaysian cockle</name>
    <name type="synonym">Anadara granosa</name>
    <dbReference type="NCBI Taxonomy" id="220873"/>
    <lineage>
        <taxon>Eukaryota</taxon>
        <taxon>Metazoa</taxon>
        <taxon>Spiralia</taxon>
        <taxon>Lophotrochozoa</taxon>
        <taxon>Mollusca</taxon>
        <taxon>Bivalvia</taxon>
        <taxon>Autobranchia</taxon>
        <taxon>Pteriomorphia</taxon>
        <taxon>Arcoida</taxon>
        <taxon>Arcoidea</taxon>
        <taxon>Arcidae</taxon>
        <taxon>Tegillarca</taxon>
    </lineage>
</organism>
<protein>
    <recommendedName>
        <fullName evidence="3">TIR domain-containing protein</fullName>
    </recommendedName>
</protein>
<evidence type="ECO:0008006" key="3">
    <source>
        <dbReference type="Google" id="ProtNLM"/>
    </source>
</evidence>
<keyword evidence="2" id="KW-1185">Reference proteome</keyword>
<name>A0ABQ9ERP2_TEGGR</name>
<evidence type="ECO:0000313" key="2">
    <source>
        <dbReference type="Proteomes" id="UP001217089"/>
    </source>
</evidence>
<dbReference type="EMBL" id="JARBDR010000686">
    <property type="protein sequence ID" value="KAJ8307898.1"/>
    <property type="molecule type" value="Genomic_DNA"/>
</dbReference>
<reference evidence="1 2" key="1">
    <citation type="submission" date="2022-12" db="EMBL/GenBank/DDBJ databases">
        <title>Chromosome-level genome of Tegillarca granosa.</title>
        <authorList>
            <person name="Kim J."/>
        </authorList>
    </citation>
    <scope>NUCLEOTIDE SEQUENCE [LARGE SCALE GENOMIC DNA]</scope>
    <source>
        <strain evidence="1">Teg-2019</strain>
        <tissue evidence="1">Adductor muscle</tissue>
    </source>
</reference>
<dbReference type="Proteomes" id="UP001217089">
    <property type="component" value="Unassembled WGS sequence"/>
</dbReference>
<comment type="caution">
    <text evidence="1">The sequence shown here is derived from an EMBL/GenBank/DDBJ whole genome shotgun (WGS) entry which is preliminary data.</text>
</comment>
<sequence>MQTWKSTRLIIHQYINNDTHIDTSLKESVSNQTDTVAVFEDRRVDFHLDNDDCKSPEKLSLTDSFDGDVRQTSGGNTSIMTKRIKQDILVRSYAEYVYRKPLIIENNHLNSEHRQSLRINVTRLAENGEAKSKRDVFFGYTTRIESTRDRILDYLREAGVHVTELVLFNLKVEGHPLS</sequence>
<proteinExistence type="predicted"/>
<gene>
    <name evidence="1" type="ORF">KUTeg_014545</name>
</gene>
<evidence type="ECO:0000313" key="1">
    <source>
        <dbReference type="EMBL" id="KAJ8307898.1"/>
    </source>
</evidence>
<accession>A0ABQ9ERP2</accession>